<feature type="region of interest" description="Disordered" evidence="1">
    <location>
        <begin position="99"/>
        <end position="232"/>
    </location>
</feature>
<dbReference type="EMBL" id="MNAD01000252">
    <property type="protein sequence ID" value="OJT14713.1"/>
    <property type="molecule type" value="Genomic_DNA"/>
</dbReference>
<comment type="caution">
    <text evidence="2">The sequence shown here is derived from an EMBL/GenBank/DDBJ whole genome shotgun (WGS) entry which is preliminary data.</text>
</comment>
<accession>A0A1M2W4J5</accession>
<organism evidence="2 3">
    <name type="scientific">Trametes pubescens</name>
    <name type="common">White-rot fungus</name>
    <dbReference type="NCBI Taxonomy" id="154538"/>
    <lineage>
        <taxon>Eukaryota</taxon>
        <taxon>Fungi</taxon>
        <taxon>Dikarya</taxon>
        <taxon>Basidiomycota</taxon>
        <taxon>Agaricomycotina</taxon>
        <taxon>Agaricomycetes</taxon>
        <taxon>Polyporales</taxon>
        <taxon>Polyporaceae</taxon>
        <taxon>Trametes</taxon>
    </lineage>
</organism>
<feature type="compositionally biased region" description="Pro residues" evidence="1">
    <location>
        <begin position="142"/>
        <end position="191"/>
    </location>
</feature>
<gene>
    <name evidence="2" type="ORF">TRAPUB_8766</name>
</gene>
<reference evidence="2 3" key="1">
    <citation type="submission" date="2016-10" db="EMBL/GenBank/DDBJ databases">
        <title>Genome sequence of the basidiomycete white-rot fungus Trametes pubescens.</title>
        <authorList>
            <person name="Makela M.R."/>
            <person name="Granchi Z."/>
            <person name="Peng M."/>
            <person name="De Vries R.P."/>
            <person name="Grigoriev I."/>
            <person name="Riley R."/>
            <person name="Hilden K."/>
        </authorList>
    </citation>
    <scope>NUCLEOTIDE SEQUENCE [LARGE SCALE GENOMIC DNA]</scope>
    <source>
        <strain evidence="2 3">FBCC735</strain>
    </source>
</reference>
<proteinExistence type="predicted"/>
<dbReference type="OrthoDB" id="2752600at2759"/>
<feature type="compositionally biased region" description="Basic residues" evidence="1">
    <location>
        <begin position="116"/>
        <end position="133"/>
    </location>
</feature>
<evidence type="ECO:0000313" key="2">
    <source>
        <dbReference type="EMBL" id="OJT14713.1"/>
    </source>
</evidence>
<evidence type="ECO:0000313" key="3">
    <source>
        <dbReference type="Proteomes" id="UP000184267"/>
    </source>
</evidence>
<feature type="region of interest" description="Disordered" evidence="1">
    <location>
        <begin position="267"/>
        <end position="309"/>
    </location>
</feature>
<sequence length="309" mass="34767">MNSIKRTVQEIFKTKPVWMELPAQRRYCRYPGCGRVFKPIDALEEFCSRECLQDFNWSPPTPWYPPPRSGWWRRGRSDAGPPPPQFPQRAATIQLIPMKGLPPLNLPPLGEEFPKPQRRKGWLGRAGHQHSHSHQGTFRPQAAPPPATVKPRAAPPPATVRPRVAPPPAAVRPRVAPPPATFRPRAEPPPALFIGRPAVAPAAPTLRPRTRAHDLPRPPSSKYKNMPLPPIRCERPLPPLPPRARRLSASGVILPPPYLHFHPELLPQQPVRPRHHAPSRRGPRPRSNSFGGFRFPPPAGHSNQRHHNH</sequence>
<feature type="compositionally biased region" description="Basic residues" evidence="1">
    <location>
        <begin position="272"/>
        <end position="284"/>
    </location>
</feature>
<protein>
    <submittedName>
        <fullName evidence="2">Uncharacterized protein</fullName>
    </submittedName>
</protein>
<name>A0A1M2W4J5_TRAPU</name>
<dbReference type="OMA" id="PPIRCER"/>
<evidence type="ECO:0000256" key="1">
    <source>
        <dbReference type="SAM" id="MobiDB-lite"/>
    </source>
</evidence>
<keyword evidence="3" id="KW-1185">Reference proteome</keyword>
<dbReference type="Proteomes" id="UP000184267">
    <property type="component" value="Unassembled WGS sequence"/>
</dbReference>
<dbReference type="PRINTS" id="PR01217">
    <property type="entry name" value="PRICHEXTENSN"/>
</dbReference>
<dbReference type="AlphaFoldDB" id="A0A1M2W4J5"/>